<evidence type="ECO:0000256" key="10">
    <source>
        <dbReference type="SAM" id="MobiDB-lite"/>
    </source>
</evidence>
<dbReference type="AlphaFoldDB" id="A0A9K3KJG4"/>
<dbReference type="GO" id="GO:0000422">
    <property type="term" value="P:autophagy of mitochondrion"/>
    <property type="evidence" value="ECO:0007669"/>
    <property type="project" value="TreeGrafter"/>
</dbReference>
<gene>
    <name evidence="13" type="ORF">IV203_022117</name>
</gene>
<dbReference type="GO" id="GO:0019779">
    <property type="term" value="F:Atg8 activating enzyme activity"/>
    <property type="evidence" value="ECO:0007669"/>
    <property type="project" value="TreeGrafter"/>
</dbReference>
<keyword evidence="4" id="KW-0813">Transport</keyword>
<dbReference type="GO" id="GO:0015031">
    <property type="term" value="P:protein transport"/>
    <property type="evidence" value="ECO:0007669"/>
    <property type="project" value="UniProtKB-KW"/>
</dbReference>
<evidence type="ECO:0000256" key="5">
    <source>
        <dbReference type="ARBA" id="ARBA00022927"/>
    </source>
</evidence>
<dbReference type="OrthoDB" id="338614at2759"/>
<evidence type="ECO:0000256" key="2">
    <source>
        <dbReference type="ARBA" id="ARBA00017647"/>
    </source>
</evidence>
<keyword evidence="14" id="KW-1185">Reference proteome</keyword>
<dbReference type="GO" id="GO:0032446">
    <property type="term" value="P:protein modification by small protein conjugation"/>
    <property type="evidence" value="ECO:0007669"/>
    <property type="project" value="TreeGrafter"/>
</dbReference>
<keyword evidence="6" id="KW-0072">Autophagy</keyword>
<dbReference type="Pfam" id="PF00899">
    <property type="entry name" value="ThiF"/>
    <property type="match status" value="1"/>
</dbReference>
<dbReference type="InterPro" id="IPR032197">
    <property type="entry name" value="Atg7_N"/>
</dbReference>
<name>A0A9K3KJG4_9STRA</name>
<dbReference type="GO" id="GO:0000407">
    <property type="term" value="C:phagophore assembly site"/>
    <property type="evidence" value="ECO:0007669"/>
    <property type="project" value="TreeGrafter"/>
</dbReference>
<accession>A0A9K3KJG4</accession>
<feature type="region of interest" description="Disordered" evidence="10">
    <location>
        <begin position="645"/>
        <end position="673"/>
    </location>
</feature>
<dbReference type="EMBL" id="JAGRRH010000023">
    <property type="protein sequence ID" value="KAG7344109.1"/>
    <property type="molecule type" value="Genomic_DNA"/>
</dbReference>
<comment type="caution">
    <text evidence="13">The sequence shown here is derived from an EMBL/GenBank/DDBJ whole genome shotgun (WGS) entry which is preliminary data.</text>
</comment>
<dbReference type="GO" id="GO:0000045">
    <property type="term" value="P:autophagosome assembly"/>
    <property type="evidence" value="ECO:0007669"/>
    <property type="project" value="TreeGrafter"/>
</dbReference>
<dbReference type="InterPro" id="IPR000594">
    <property type="entry name" value="ThiF_NAD_FAD-bd"/>
</dbReference>
<proteinExistence type="inferred from homology"/>
<dbReference type="GO" id="GO:0034727">
    <property type="term" value="P:piecemeal microautophagy of the nucleus"/>
    <property type="evidence" value="ECO:0007669"/>
    <property type="project" value="TreeGrafter"/>
</dbReference>
<dbReference type="Proteomes" id="UP000693970">
    <property type="component" value="Unassembled WGS sequence"/>
</dbReference>
<evidence type="ECO:0000256" key="7">
    <source>
        <dbReference type="ARBA" id="ARBA00029897"/>
    </source>
</evidence>
<sequence>MATPQIADSSLFCTGTAIKFLPFSSTIDSPFWVQYCRLKLETIKLDESPIAIRASYGLENYTNASASGNSGIIATTNRMQFQESSLKNQDFQVPNHRVACQGILVGFNTLEAFQKVDKNDLLKQEFCSQLFHETDEQKSIDVLSSFVAITFADLKQHKVLYWFGFPALLTQSPILATRLHLTAVLWQTLAQELQSFRQRENRLPPFFVMATGLSTQTTTSAKIFVPLSSSCLQELQADKTKLDDVVFGFLDPTSCSSSTSNEEVPIMGWSMRNLVAYLVLRLQLGGKTVKIVSLRPGVNGGILKGRILQSAEENDGIDMTPADFDALSKHSVAIQVTLPTTKDYDFSKDGSSETPVYKVVGWELNSRQKPGPRWVNLRPLLDQNHLAIQAADLNLKLMKWRMIPSLNVEMLQSTKVLLLGAGTLGCSVARTLLGWGVRNFKFVDYGLVSYSNPVRQNLFTLDDCHFNHCQGRPKAQAAADALKTIAADVTSEGIHLSIPMPGHVAETTTSGKTDDGMTPLDKTVEQLDELVKETDAVFLLTDTRESRWLPTLVAAVHDKILINAALGLDSWLVMRHGGGDDISGNGTSTNRLGCYFCNDVVAPENSTKNRTLDQQCTVTRPGLAPIASSMAVELLVSLMHHSKRQKAPAPLPTSQHTGYSPAGSGSNDESSSALGVIPHQIRGSLVSYTMMTPTVPAFKCCTGCAAPVIEAYRDDKFGLVSSVCGSMDGSYLENLSGLTAFRAEAADKLAQMEEDWEDDE</sequence>
<reference evidence="13" key="1">
    <citation type="journal article" date="2021" name="Sci. Rep.">
        <title>Diploid genomic architecture of Nitzschia inconspicua, an elite biomass production diatom.</title>
        <authorList>
            <person name="Oliver A."/>
            <person name="Podell S."/>
            <person name="Pinowska A."/>
            <person name="Traller J.C."/>
            <person name="Smith S.R."/>
            <person name="McClure R."/>
            <person name="Beliaev A."/>
            <person name="Bohutskyi P."/>
            <person name="Hill E.A."/>
            <person name="Rabines A."/>
            <person name="Zheng H."/>
            <person name="Allen L.Z."/>
            <person name="Kuo A."/>
            <person name="Grigoriev I.V."/>
            <person name="Allen A.E."/>
            <person name="Hazlebeck D."/>
            <person name="Allen E.E."/>
        </authorList>
    </citation>
    <scope>NUCLEOTIDE SEQUENCE</scope>
    <source>
        <strain evidence="13">Hildebrandi</strain>
    </source>
</reference>
<feature type="compositionally biased region" description="Polar residues" evidence="10">
    <location>
        <begin position="652"/>
        <end position="673"/>
    </location>
</feature>
<evidence type="ECO:0000313" key="13">
    <source>
        <dbReference type="EMBL" id="KAG7344109.1"/>
    </source>
</evidence>
<evidence type="ECO:0000259" key="12">
    <source>
        <dbReference type="Pfam" id="PF16420"/>
    </source>
</evidence>
<evidence type="ECO:0000256" key="3">
    <source>
        <dbReference type="ARBA" id="ARBA00018730"/>
    </source>
</evidence>
<dbReference type="InterPro" id="IPR045886">
    <property type="entry name" value="ThiF/MoeB/HesA"/>
</dbReference>
<dbReference type="Pfam" id="PF16420">
    <property type="entry name" value="ATG7_N"/>
    <property type="match status" value="1"/>
</dbReference>
<evidence type="ECO:0000256" key="8">
    <source>
        <dbReference type="ARBA" id="ARBA00030242"/>
    </source>
</evidence>
<keyword evidence="5" id="KW-0653">Protein transport</keyword>
<dbReference type="FunFam" id="3.40.50.720:FF:000243">
    <property type="entry name" value="Ubiquitin-like modifier-activating enzyme ATG7"/>
    <property type="match status" value="1"/>
</dbReference>
<evidence type="ECO:0000256" key="9">
    <source>
        <dbReference type="ARBA" id="ARBA00032823"/>
    </source>
</evidence>
<dbReference type="GO" id="GO:0019778">
    <property type="term" value="F:Atg12 activating enzyme activity"/>
    <property type="evidence" value="ECO:0007669"/>
    <property type="project" value="TreeGrafter"/>
</dbReference>
<feature type="domain" description="Ubiquitin-like modifier-activating enzyme Atg7 N-terminal" evidence="12">
    <location>
        <begin position="18"/>
        <end position="380"/>
    </location>
</feature>
<dbReference type="GO" id="GO:0006995">
    <property type="term" value="P:cellular response to nitrogen starvation"/>
    <property type="evidence" value="ECO:0007669"/>
    <property type="project" value="TreeGrafter"/>
</dbReference>
<feature type="domain" description="THIF-type NAD/FAD binding fold" evidence="11">
    <location>
        <begin position="398"/>
        <end position="647"/>
    </location>
</feature>
<dbReference type="PANTHER" id="PTHR10953:SF3">
    <property type="entry name" value="UBIQUITIN-LIKE MODIFIER-ACTIVATING ENZYME ATG7"/>
    <property type="match status" value="1"/>
</dbReference>
<organism evidence="13 14">
    <name type="scientific">Nitzschia inconspicua</name>
    <dbReference type="NCBI Taxonomy" id="303405"/>
    <lineage>
        <taxon>Eukaryota</taxon>
        <taxon>Sar</taxon>
        <taxon>Stramenopiles</taxon>
        <taxon>Ochrophyta</taxon>
        <taxon>Bacillariophyta</taxon>
        <taxon>Bacillariophyceae</taxon>
        <taxon>Bacillariophycidae</taxon>
        <taxon>Bacillariales</taxon>
        <taxon>Bacillariaceae</taxon>
        <taxon>Nitzschia</taxon>
    </lineage>
</organism>
<evidence type="ECO:0000256" key="4">
    <source>
        <dbReference type="ARBA" id="ARBA00022448"/>
    </source>
</evidence>
<evidence type="ECO:0000259" key="11">
    <source>
        <dbReference type="Pfam" id="PF00899"/>
    </source>
</evidence>
<comment type="similarity">
    <text evidence="1">Belongs to the ATG7 family.</text>
</comment>
<evidence type="ECO:0000313" key="14">
    <source>
        <dbReference type="Proteomes" id="UP000693970"/>
    </source>
</evidence>
<evidence type="ECO:0000256" key="6">
    <source>
        <dbReference type="ARBA" id="ARBA00023006"/>
    </source>
</evidence>
<dbReference type="PANTHER" id="PTHR10953">
    <property type="entry name" value="UBIQUITIN-ACTIVATING ENZYME E1"/>
    <property type="match status" value="1"/>
</dbReference>
<reference evidence="13" key="2">
    <citation type="submission" date="2021-04" db="EMBL/GenBank/DDBJ databases">
        <authorList>
            <person name="Podell S."/>
        </authorList>
    </citation>
    <scope>NUCLEOTIDE SEQUENCE</scope>
    <source>
        <strain evidence="13">Hildebrandi</strain>
    </source>
</reference>
<protein>
    <recommendedName>
        <fullName evidence="2">Ubiquitin-like modifier-activating enzyme ATG7</fullName>
    </recommendedName>
    <alternativeName>
        <fullName evidence="7 9">ATG12-activating enzyme E1 ATG7</fullName>
    </alternativeName>
    <alternativeName>
        <fullName evidence="8">Autophagy-related protein 7</fullName>
    </alternativeName>
    <alternativeName>
        <fullName evidence="3">Ubiquitin-like modifier-activating enzyme atg7</fullName>
    </alternativeName>
</protein>
<evidence type="ECO:0000256" key="1">
    <source>
        <dbReference type="ARBA" id="ARBA00010931"/>
    </source>
</evidence>